<keyword evidence="2" id="KW-1185">Reference proteome</keyword>
<name>A0ABU7B6Y0_9TELE</name>
<evidence type="ECO:0000313" key="1">
    <source>
        <dbReference type="EMBL" id="MED6246321.1"/>
    </source>
</evidence>
<dbReference type="EMBL" id="JAHUTI010042629">
    <property type="protein sequence ID" value="MED6246321.1"/>
    <property type="molecule type" value="Genomic_DNA"/>
</dbReference>
<accession>A0ABU7B6Y0</accession>
<comment type="caution">
    <text evidence="1">The sequence shown here is derived from an EMBL/GenBank/DDBJ whole genome shotgun (WGS) entry which is preliminary data.</text>
</comment>
<protein>
    <submittedName>
        <fullName evidence="1">Uncharacterized protein</fullName>
    </submittedName>
</protein>
<organism evidence="1 2">
    <name type="scientific">Ataeniobius toweri</name>
    <dbReference type="NCBI Taxonomy" id="208326"/>
    <lineage>
        <taxon>Eukaryota</taxon>
        <taxon>Metazoa</taxon>
        <taxon>Chordata</taxon>
        <taxon>Craniata</taxon>
        <taxon>Vertebrata</taxon>
        <taxon>Euteleostomi</taxon>
        <taxon>Actinopterygii</taxon>
        <taxon>Neopterygii</taxon>
        <taxon>Teleostei</taxon>
        <taxon>Neoteleostei</taxon>
        <taxon>Acanthomorphata</taxon>
        <taxon>Ovalentaria</taxon>
        <taxon>Atherinomorphae</taxon>
        <taxon>Cyprinodontiformes</taxon>
        <taxon>Goodeidae</taxon>
        <taxon>Ataeniobius</taxon>
    </lineage>
</organism>
<sequence>MLQVRGVAAQDLVPSRVSHRPLMQIEQQLDQGPCGAFPSKVFPHTSGLGFQTCFGAVVGNDESYCEHRLVVWSLLYCAILEGKRVVRCIPLGFHTSFLFRVPCISCHSLLSG</sequence>
<reference evidence="1 2" key="1">
    <citation type="submission" date="2021-07" db="EMBL/GenBank/DDBJ databases">
        <authorList>
            <person name="Palmer J.M."/>
        </authorList>
    </citation>
    <scope>NUCLEOTIDE SEQUENCE [LARGE SCALE GENOMIC DNA]</scope>
    <source>
        <strain evidence="1 2">AT_MEX2019</strain>
        <tissue evidence="1">Muscle</tissue>
    </source>
</reference>
<proteinExistence type="predicted"/>
<gene>
    <name evidence="1" type="ORF">ATANTOWER_015884</name>
</gene>
<evidence type="ECO:0000313" key="2">
    <source>
        <dbReference type="Proteomes" id="UP001345963"/>
    </source>
</evidence>
<dbReference type="Proteomes" id="UP001345963">
    <property type="component" value="Unassembled WGS sequence"/>
</dbReference>